<keyword evidence="1" id="KW-0472">Membrane</keyword>
<evidence type="ECO:0000256" key="1">
    <source>
        <dbReference type="SAM" id="Phobius"/>
    </source>
</evidence>
<dbReference type="EMBL" id="SOEY01000016">
    <property type="protein sequence ID" value="TFB73734.1"/>
    <property type="molecule type" value="Genomic_DNA"/>
</dbReference>
<organism evidence="2 3">
    <name type="scientific">Cryobacterium glaciale</name>
    <dbReference type="NCBI Taxonomy" id="1259145"/>
    <lineage>
        <taxon>Bacteria</taxon>
        <taxon>Bacillati</taxon>
        <taxon>Actinomycetota</taxon>
        <taxon>Actinomycetes</taxon>
        <taxon>Micrococcales</taxon>
        <taxon>Microbacteriaceae</taxon>
        <taxon>Cryobacterium</taxon>
    </lineage>
</organism>
<keyword evidence="3" id="KW-1185">Reference proteome</keyword>
<accession>A0A4R8V021</accession>
<dbReference type="AlphaFoldDB" id="A0A4R8V021"/>
<protein>
    <recommendedName>
        <fullName evidence="4">DUF4190 domain-containing protein</fullName>
    </recommendedName>
</protein>
<evidence type="ECO:0000313" key="2">
    <source>
        <dbReference type="EMBL" id="TFB73734.1"/>
    </source>
</evidence>
<feature type="transmembrane region" description="Helical" evidence="1">
    <location>
        <begin position="104"/>
        <end position="126"/>
    </location>
</feature>
<feature type="transmembrane region" description="Helical" evidence="1">
    <location>
        <begin position="59"/>
        <end position="92"/>
    </location>
</feature>
<proteinExistence type="predicted"/>
<comment type="caution">
    <text evidence="2">The sequence shown here is derived from an EMBL/GenBank/DDBJ whole genome shotgun (WGS) entry which is preliminary data.</text>
</comment>
<sequence>MSTPHQHDDASAQLGYTRAPAPPGSQLDWASTVTAPTEFVPYSYPEAEVARITSRRRRLAVASLICGLAGLALGVIGVFGLPIALIAVALALIARSTENRARALWSSGLVSGLVGVLLAAGWVVYISQIVLPLL</sequence>
<evidence type="ECO:0008006" key="4">
    <source>
        <dbReference type="Google" id="ProtNLM"/>
    </source>
</evidence>
<name>A0A4R8V021_9MICO</name>
<dbReference type="OrthoDB" id="5126493at2"/>
<keyword evidence="1" id="KW-0812">Transmembrane</keyword>
<dbReference type="RefSeq" id="WP_134502478.1">
    <property type="nucleotide sequence ID" value="NZ_SOEY01000016.1"/>
</dbReference>
<evidence type="ECO:0000313" key="3">
    <source>
        <dbReference type="Proteomes" id="UP000298173"/>
    </source>
</evidence>
<gene>
    <name evidence="2" type="ORF">E3O06_07860</name>
</gene>
<keyword evidence="1" id="KW-1133">Transmembrane helix</keyword>
<reference evidence="2 3" key="1">
    <citation type="submission" date="2019-03" db="EMBL/GenBank/DDBJ databases">
        <title>Genomics of glacier-inhabiting Cryobacterium strains.</title>
        <authorList>
            <person name="Liu Q."/>
            <person name="Xin Y.-H."/>
        </authorList>
    </citation>
    <scope>NUCLEOTIDE SEQUENCE [LARGE SCALE GENOMIC DNA]</scope>
    <source>
        <strain evidence="2 3">HLT2-23</strain>
    </source>
</reference>
<dbReference type="Proteomes" id="UP000298173">
    <property type="component" value="Unassembled WGS sequence"/>
</dbReference>